<evidence type="ECO:0000256" key="1">
    <source>
        <dbReference type="SAM" id="SignalP"/>
    </source>
</evidence>
<keyword evidence="3" id="KW-1185">Reference proteome</keyword>
<dbReference type="EMBL" id="JANCLU010000002">
    <property type="protein sequence ID" value="MCP8937383.1"/>
    <property type="molecule type" value="Genomic_DNA"/>
</dbReference>
<comment type="caution">
    <text evidence="2">The sequence shown here is derived from an EMBL/GenBank/DDBJ whole genome shotgun (WGS) entry which is preliminary data.</text>
</comment>
<feature type="chain" id="PRO_5045956389" description="UrcA family protein" evidence="1">
    <location>
        <begin position="26"/>
        <end position="77"/>
    </location>
</feature>
<accession>A0ABT1LAU7</accession>
<reference evidence="2 3" key="1">
    <citation type="submission" date="2022-07" db="EMBL/GenBank/DDBJ databases">
        <authorList>
            <person name="Li W.-J."/>
            <person name="Deng Q.-Q."/>
        </authorList>
    </citation>
    <scope>NUCLEOTIDE SEQUENCE [LARGE SCALE GENOMIC DNA]</scope>
    <source>
        <strain evidence="2 3">SYSU M60028</strain>
    </source>
</reference>
<dbReference type="Proteomes" id="UP001205890">
    <property type="component" value="Unassembled WGS sequence"/>
</dbReference>
<name>A0ABT1LAU7_9HYPH</name>
<proteinExistence type="predicted"/>
<evidence type="ECO:0000313" key="3">
    <source>
        <dbReference type="Proteomes" id="UP001205890"/>
    </source>
</evidence>
<evidence type="ECO:0008006" key="4">
    <source>
        <dbReference type="Google" id="ProtNLM"/>
    </source>
</evidence>
<feature type="signal peptide" evidence="1">
    <location>
        <begin position="1"/>
        <end position="25"/>
    </location>
</feature>
<keyword evidence="1" id="KW-0732">Signal</keyword>
<gene>
    <name evidence="2" type="ORF">NK718_02555</name>
</gene>
<sequence length="77" mass="8019">MNRNLVALVSSIGFAVLLTPSLASAQSPLALQAADIIIQNRLYDAVCDDGDAIAPLKGFDLATTAQACQLIDDGDED</sequence>
<organism evidence="2 3">
    <name type="scientific">Alsobacter ponti</name>
    <dbReference type="NCBI Taxonomy" id="2962936"/>
    <lineage>
        <taxon>Bacteria</taxon>
        <taxon>Pseudomonadati</taxon>
        <taxon>Pseudomonadota</taxon>
        <taxon>Alphaproteobacteria</taxon>
        <taxon>Hyphomicrobiales</taxon>
        <taxon>Alsobacteraceae</taxon>
        <taxon>Alsobacter</taxon>
    </lineage>
</organism>
<protein>
    <recommendedName>
        <fullName evidence="4">UrcA family protein</fullName>
    </recommendedName>
</protein>
<evidence type="ECO:0000313" key="2">
    <source>
        <dbReference type="EMBL" id="MCP8937383.1"/>
    </source>
</evidence>
<dbReference type="RefSeq" id="WP_254738331.1">
    <property type="nucleotide sequence ID" value="NZ_JANCLU010000002.1"/>
</dbReference>